<dbReference type="InterPro" id="IPR005484">
    <property type="entry name" value="Ribosomal_uL18_bac/plant/anim"/>
</dbReference>
<feature type="compositionally biased region" description="Basic residues" evidence="8">
    <location>
        <begin position="64"/>
        <end position="73"/>
    </location>
</feature>
<evidence type="ECO:0000256" key="8">
    <source>
        <dbReference type="SAM" id="MobiDB-lite"/>
    </source>
</evidence>
<accession>A0A1G2LDT3</accession>
<proteinExistence type="inferred from homology"/>
<evidence type="ECO:0000256" key="5">
    <source>
        <dbReference type="ARBA" id="ARBA00023274"/>
    </source>
</evidence>
<protein>
    <recommendedName>
        <fullName evidence="6 7">Large ribosomal subunit protein uL18</fullName>
    </recommendedName>
</protein>
<gene>
    <name evidence="7" type="primary">rplR</name>
    <name evidence="9" type="ORF">A3B37_02995</name>
</gene>
<name>A0A1G2LDT3_9BACT</name>
<dbReference type="GO" id="GO:0008097">
    <property type="term" value="F:5S rRNA binding"/>
    <property type="evidence" value="ECO:0007669"/>
    <property type="project" value="TreeGrafter"/>
</dbReference>
<dbReference type="CDD" id="cd00432">
    <property type="entry name" value="Ribosomal_L18_L5e"/>
    <property type="match status" value="1"/>
</dbReference>
<keyword evidence="3 7" id="KW-0694">RNA-binding</keyword>
<feature type="region of interest" description="Disordered" evidence="8">
    <location>
        <begin position="53"/>
        <end position="78"/>
    </location>
</feature>
<dbReference type="NCBIfam" id="TIGR00060">
    <property type="entry name" value="L18_bact"/>
    <property type="match status" value="1"/>
</dbReference>
<evidence type="ECO:0000256" key="2">
    <source>
        <dbReference type="ARBA" id="ARBA00022730"/>
    </source>
</evidence>
<organism evidence="9 10">
    <name type="scientific">Candidatus Sungbacteria bacterium RIFCSPLOWO2_01_FULL_59_16</name>
    <dbReference type="NCBI Taxonomy" id="1802280"/>
    <lineage>
        <taxon>Bacteria</taxon>
        <taxon>Candidatus Sungiibacteriota</taxon>
    </lineage>
</organism>
<feature type="region of interest" description="Disordered" evidence="8">
    <location>
        <begin position="1"/>
        <end position="29"/>
    </location>
</feature>
<keyword evidence="4 7" id="KW-0689">Ribosomal protein</keyword>
<dbReference type="STRING" id="1802280.A3B37_02995"/>
<comment type="subunit">
    <text evidence="7">Part of the 50S ribosomal subunit; part of the 5S rRNA/L5/L18/L25 subcomplex. Contacts the 5S and 23S rRNAs.</text>
</comment>
<dbReference type="HAMAP" id="MF_01337_B">
    <property type="entry name" value="Ribosomal_uL18_B"/>
    <property type="match status" value="1"/>
</dbReference>
<dbReference type="PANTHER" id="PTHR12899">
    <property type="entry name" value="39S RIBOSOMAL PROTEIN L18, MITOCHONDRIAL"/>
    <property type="match status" value="1"/>
</dbReference>
<evidence type="ECO:0000256" key="1">
    <source>
        <dbReference type="ARBA" id="ARBA00007116"/>
    </source>
</evidence>
<feature type="compositionally biased region" description="Basic residues" evidence="8">
    <location>
        <begin position="1"/>
        <end position="22"/>
    </location>
</feature>
<dbReference type="GO" id="GO:0022625">
    <property type="term" value="C:cytosolic large ribosomal subunit"/>
    <property type="evidence" value="ECO:0007669"/>
    <property type="project" value="TreeGrafter"/>
</dbReference>
<dbReference type="AlphaFoldDB" id="A0A1G2LDT3"/>
<dbReference type="EMBL" id="MHQS01000008">
    <property type="protein sequence ID" value="OHA08969.1"/>
    <property type="molecule type" value="Genomic_DNA"/>
</dbReference>
<evidence type="ECO:0000313" key="9">
    <source>
        <dbReference type="EMBL" id="OHA08969.1"/>
    </source>
</evidence>
<evidence type="ECO:0000313" key="10">
    <source>
        <dbReference type="Proteomes" id="UP000176705"/>
    </source>
</evidence>
<reference evidence="9 10" key="1">
    <citation type="journal article" date="2016" name="Nat. Commun.">
        <title>Thousands of microbial genomes shed light on interconnected biogeochemical processes in an aquifer system.</title>
        <authorList>
            <person name="Anantharaman K."/>
            <person name="Brown C.T."/>
            <person name="Hug L.A."/>
            <person name="Sharon I."/>
            <person name="Castelle C.J."/>
            <person name="Probst A.J."/>
            <person name="Thomas B.C."/>
            <person name="Singh A."/>
            <person name="Wilkins M.J."/>
            <person name="Karaoz U."/>
            <person name="Brodie E.L."/>
            <person name="Williams K.H."/>
            <person name="Hubbard S.S."/>
            <person name="Banfield J.F."/>
        </authorList>
    </citation>
    <scope>NUCLEOTIDE SEQUENCE [LARGE SCALE GENOMIC DNA]</scope>
</reference>
<dbReference type="InterPro" id="IPR057268">
    <property type="entry name" value="Ribosomal_L18"/>
</dbReference>
<dbReference type="PANTHER" id="PTHR12899:SF3">
    <property type="entry name" value="LARGE RIBOSOMAL SUBUNIT PROTEIN UL18M"/>
    <property type="match status" value="1"/>
</dbReference>
<dbReference type="Gene3D" id="3.30.420.100">
    <property type="match status" value="1"/>
</dbReference>
<comment type="function">
    <text evidence="7">This is one of the proteins that bind and probably mediate the attachment of the 5S RNA into the large ribosomal subunit, where it forms part of the central protuberance.</text>
</comment>
<dbReference type="SUPFAM" id="SSF53137">
    <property type="entry name" value="Translational machinery components"/>
    <property type="match status" value="1"/>
</dbReference>
<dbReference type="GO" id="GO:0003735">
    <property type="term" value="F:structural constituent of ribosome"/>
    <property type="evidence" value="ECO:0007669"/>
    <property type="project" value="InterPro"/>
</dbReference>
<evidence type="ECO:0000256" key="4">
    <source>
        <dbReference type="ARBA" id="ARBA00022980"/>
    </source>
</evidence>
<evidence type="ECO:0000256" key="3">
    <source>
        <dbReference type="ARBA" id="ARBA00022884"/>
    </source>
</evidence>
<evidence type="ECO:0000256" key="6">
    <source>
        <dbReference type="ARBA" id="ARBA00035197"/>
    </source>
</evidence>
<dbReference type="Pfam" id="PF00861">
    <property type="entry name" value="Ribosomal_L18p"/>
    <property type="match status" value="1"/>
</dbReference>
<comment type="similarity">
    <text evidence="1 7">Belongs to the universal ribosomal protein uL18 family.</text>
</comment>
<dbReference type="InterPro" id="IPR004389">
    <property type="entry name" value="Ribosomal_uL18_bac-type"/>
</dbReference>
<evidence type="ECO:0000256" key="7">
    <source>
        <dbReference type="HAMAP-Rule" id="MF_01337"/>
    </source>
</evidence>
<keyword evidence="2 7" id="KW-0699">rRNA-binding</keyword>
<sequence>MKRVKEKRIKRHRRAERARAKPRGAADRSRLSVFHSNRYLWAQVIDDASGRTLASASDREVSHSGKRPKAKSLSRRERAGWVGERIAERAIAAGARAGSFDRGSRRYHGLVAALAEGARKGGLKF</sequence>
<dbReference type="GO" id="GO:0006412">
    <property type="term" value="P:translation"/>
    <property type="evidence" value="ECO:0007669"/>
    <property type="project" value="UniProtKB-UniRule"/>
</dbReference>
<comment type="caution">
    <text evidence="9">The sequence shown here is derived from an EMBL/GenBank/DDBJ whole genome shotgun (WGS) entry which is preliminary data.</text>
</comment>
<dbReference type="Proteomes" id="UP000176705">
    <property type="component" value="Unassembled WGS sequence"/>
</dbReference>
<keyword evidence="5 7" id="KW-0687">Ribonucleoprotein</keyword>